<keyword evidence="1" id="KW-1133">Transmembrane helix</keyword>
<name>A0AAN7R237_TRANT</name>
<evidence type="ECO:0000313" key="2">
    <source>
        <dbReference type="EMBL" id="KAK4783018.1"/>
    </source>
</evidence>
<feature type="transmembrane region" description="Helical" evidence="1">
    <location>
        <begin position="43"/>
        <end position="65"/>
    </location>
</feature>
<dbReference type="Proteomes" id="UP001346149">
    <property type="component" value="Unassembled WGS sequence"/>
</dbReference>
<protein>
    <submittedName>
        <fullName evidence="2">Uncharacterized protein</fullName>
    </submittedName>
</protein>
<gene>
    <name evidence="2" type="ORF">SAY86_007392</name>
</gene>
<dbReference type="EMBL" id="JAXQNO010000015">
    <property type="protein sequence ID" value="KAK4783018.1"/>
    <property type="molecule type" value="Genomic_DNA"/>
</dbReference>
<comment type="caution">
    <text evidence="2">The sequence shown here is derived from an EMBL/GenBank/DDBJ whole genome shotgun (WGS) entry which is preliminary data.</text>
</comment>
<dbReference type="AlphaFoldDB" id="A0AAN7R237"/>
<accession>A0AAN7R237</accession>
<keyword evidence="3" id="KW-1185">Reference proteome</keyword>
<proteinExistence type="predicted"/>
<keyword evidence="1" id="KW-0472">Membrane</keyword>
<reference evidence="2 3" key="1">
    <citation type="journal article" date="2023" name="Hortic Res">
        <title>Pangenome of water caltrop reveals structural variations and asymmetric subgenome divergence after allopolyploidization.</title>
        <authorList>
            <person name="Zhang X."/>
            <person name="Chen Y."/>
            <person name="Wang L."/>
            <person name="Yuan Y."/>
            <person name="Fang M."/>
            <person name="Shi L."/>
            <person name="Lu R."/>
            <person name="Comes H.P."/>
            <person name="Ma Y."/>
            <person name="Chen Y."/>
            <person name="Huang G."/>
            <person name="Zhou Y."/>
            <person name="Zheng Z."/>
            <person name="Qiu Y."/>
        </authorList>
    </citation>
    <scope>NUCLEOTIDE SEQUENCE [LARGE SCALE GENOMIC DNA]</scope>
    <source>
        <strain evidence="2">F231</strain>
    </source>
</reference>
<evidence type="ECO:0000256" key="1">
    <source>
        <dbReference type="SAM" id="Phobius"/>
    </source>
</evidence>
<organism evidence="2 3">
    <name type="scientific">Trapa natans</name>
    <name type="common">Water chestnut</name>
    <dbReference type="NCBI Taxonomy" id="22666"/>
    <lineage>
        <taxon>Eukaryota</taxon>
        <taxon>Viridiplantae</taxon>
        <taxon>Streptophyta</taxon>
        <taxon>Embryophyta</taxon>
        <taxon>Tracheophyta</taxon>
        <taxon>Spermatophyta</taxon>
        <taxon>Magnoliopsida</taxon>
        <taxon>eudicotyledons</taxon>
        <taxon>Gunneridae</taxon>
        <taxon>Pentapetalae</taxon>
        <taxon>rosids</taxon>
        <taxon>malvids</taxon>
        <taxon>Myrtales</taxon>
        <taxon>Lythraceae</taxon>
        <taxon>Trapa</taxon>
    </lineage>
</organism>
<evidence type="ECO:0000313" key="3">
    <source>
        <dbReference type="Proteomes" id="UP001346149"/>
    </source>
</evidence>
<keyword evidence="1" id="KW-0812">Transmembrane</keyword>
<sequence length="101" mass="10969">MEKPFVFTRRTSTVKGKGTCGGAAVGRPENNIKRRADINNIPVLWISLGWLIVPVVTDSLIVPVVSPPPASGTSNLFPTSRLGMHLLEKSRSSYVEGMHLL</sequence>